<reference evidence="2" key="1">
    <citation type="journal article" date="2020" name="Stud. Mycol.">
        <title>101 Dothideomycetes genomes: a test case for predicting lifestyles and emergence of pathogens.</title>
        <authorList>
            <person name="Haridas S."/>
            <person name="Albert R."/>
            <person name="Binder M."/>
            <person name="Bloem J."/>
            <person name="Labutti K."/>
            <person name="Salamov A."/>
            <person name="Andreopoulos B."/>
            <person name="Baker S."/>
            <person name="Barry K."/>
            <person name="Bills G."/>
            <person name="Bluhm B."/>
            <person name="Cannon C."/>
            <person name="Castanera R."/>
            <person name="Culley D."/>
            <person name="Daum C."/>
            <person name="Ezra D."/>
            <person name="Gonzalez J."/>
            <person name="Henrissat B."/>
            <person name="Kuo A."/>
            <person name="Liang C."/>
            <person name="Lipzen A."/>
            <person name="Lutzoni F."/>
            <person name="Magnuson J."/>
            <person name="Mondo S."/>
            <person name="Nolan M."/>
            <person name="Ohm R."/>
            <person name="Pangilinan J."/>
            <person name="Park H.-J."/>
            <person name="Ramirez L."/>
            <person name="Alfaro M."/>
            <person name="Sun H."/>
            <person name="Tritt A."/>
            <person name="Yoshinaga Y."/>
            <person name="Zwiers L.-H."/>
            <person name="Turgeon B."/>
            <person name="Goodwin S."/>
            <person name="Spatafora J."/>
            <person name="Crous P."/>
            <person name="Grigoriev I."/>
        </authorList>
    </citation>
    <scope>NUCLEOTIDE SEQUENCE</scope>
    <source>
        <strain evidence="2">CBS 627.86</strain>
    </source>
</reference>
<dbReference type="AlphaFoldDB" id="A0A6A5YFV9"/>
<feature type="compositionally biased region" description="Basic and acidic residues" evidence="1">
    <location>
        <begin position="165"/>
        <end position="174"/>
    </location>
</feature>
<feature type="region of interest" description="Disordered" evidence="1">
    <location>
        <begin position="20"/>
        <end position="45"/>
    </location>
</feature>
<keyword evidence="3" id="KW-1185">Reference proteome</keyword>
<accession>A0A6A5YFV9</accession>
<feature type="region of interest" description="Disordered" evidence="1">
    <location>
        <begin position="125"/>
        <end position="175"/>
    </location>
</feature>
<gene>
    <name evidence="2" type="ORF">BDV96DRAFT_655858</name>
</gene>
<organism evidence="2 3">
    <name type="scientific">Lophiotrema nucula</name>
    <dbReference type="NCBI Taxonomy" id="690887"/>
    <lineage>
        <taxon>Eukaryota</taxon>
        <taxon>Fungi</taxon>
        <taxon>Dikarya</taxon>
        <taxon>Ascomycota</taxon>
        <taxon>Pezizomycotina</taxon>
        <taxon>Dothideomycetes</taxon>
        <taxon>Pleosporomycetidae</taxon>
        <taxon>Pleosporales</taxon>
        <taxon>Lophiotremataceae</taxon>
        <taxon>Lophiotrema</taxon>
    </lineage>
</organism>
<feature type="region of interest" description="Disordered" evidence="1">
    <location>
        <begin position="233"/>
        <end position="261"/>
    </location>
</feature>
<name>A0A6A5YFV9_9PLEO</name>
<evidence type="ECO:0000313" key="2">
    <source>
        <dbReference type="EMBL" id="KAF2105187.1"/>
    </source>
</evidence>
<feature type="compositionally biased region" description="Acidic residues" evidence="1">
    <location>
        <begin position="152"/>
        <end position="164"/>
    </location>
</feature>
<dbReference type="EMBL" id="ML977401">
    <property type="protein sequence ID" value="KAF2105187.1"/>
    <property type="molecule type" value="Genomic_DNA"/>
</dbReference>
<proteinExistence type="predicted"/>
<evidence type="ECO:0000313" key="3">
    <source>
        <dbReference type="Proteomes" id="UP000799770"/>
    </source>
</evidence>
<dbReference type="Proteomes" id="UP000799770">
    <property type="component" value="Unassembled WGS sequence"/>
</dbReference>
<protein>
    <submittedName>
        <fullName evidence="2">Uncharacterized protein</fullName>
    </submittedName>
</protein>
<feature type="compositionally biased region" description="Polar residues" evidence="1">
    <location>
        <begin position="125"/>
        <end position="140"/>
    </location>
</feature>
<evidence type="ECO:0000256" key="1">
    <source>
        <dbReference type="SAM" id="MobiDB-lite"/>
    </source>
</evidence>
<sequence>MAISFDVFNSSRAEAHSKFISYTGPPAPKSHSGRRAPKAAAPIIDGHHALDNGSTVTLRMEPNPENEGSFVSASSNPYLANLSDGHKARDFGTDDRVGDDSDNFDFGFHLQDEARSVGCVLSQSPNAMQRKSADQSQIQPTFAGDSIAGNGENEEKDGEGNNEVDSDRSSERGYDFNYNATRSHQHKRIAASFRQSGLIEDLCDCKTDKWSTQPVIAYGGSCGNATSIVEDNQPEHKIGISDGDKHSLRQSDKAEQLDSQL</sequence>